<organism evidence="1">
    <name type="scientific">Mesocestoides corti</name>
    <name type="common">Flatworm</name>
    <dbReference type="NCBI Taxonomy" id="53468"/>
    <lineage>
        <taxon>Eukaryota</taxon>
        <taxon>Metazoa</taxon>
        <taxon>Spiralia</taxon>
        <taxon>Lophotrochozoa</taxon>
        <taxon>Platyhelminthes</taxon>
        <taxon>Cestoda</taxon>
        <taxon>Eucestoda</taxon>
        <taxon>Cyclophyllidea</taxon>
        <taxon>Mesocestoididae</taxon>
        <taxon>Mesocestoides</taxon>
    </lineage>
</organism>
<accession>A0A5K3EJA0</accession>
<protein>
    <submittedName>
        <fullName evidence="1">Secreted protein</fullName>
    </submittedName>
</protein>
<sequence>MKHHWKYYLVHILVTFQITRISSKRSVETKGEPDRPNFVFDGTAWVRFIPVPVNPNHAAGVSVHLKTKEPNGLVFWAGDAKISFIVYLLNGSMHF</sequence>
<proteinExistence type="predicted"/>
<dbReference type="WBParaSite" id="MCU_000942-RA">
    <property type="protein sequence ID" value="MCU_000942-RA"/>
    <property type="gene ID" value="MCU_000942"/>
</dbReference>
<name>A0A5K3EJA0_MESCO</name>
<dbReference type="InterPro" id="IPR013320">
    <property type="entry name" value="ConA-like_dom_sf"/>
</dbReference>
<reference evidence="1" key="1">
    <citation type="submission" date="2019-11" db="UniProtKB">
        <authorList>
            <consortium name="WormBaseParasite"/>
        </authorList>
    </citation>
    <scope>IDENTIFICATION</scope>
</reference>
<dbReference type="Gene3D" id="2.60.120.200">
    <property type="match status" value="1"/>
</dbReference>
<dbReference type="AlphaFoldDB" id="A0A5K3EJA0"/>
<dbReference type="SUPFAM" id="SSF49899">
    <property type="entry name" value="Concanavalin A-like lectins/glucanases"/>
    <property type="match status" value="1"/>
</dbReference>
<evidence type="ECO:0000313" key="1">
    <source>
        <dbReference type="WBParaSite" id="MCU_000942-RA"/>
    </source>
</evidence>